<evidence type="ECO:0000256" key="7">
    <source>
        <dbReference type="ARBA" id="ARBA00022989"/>
    </source>
</evidence>
<accession>A0A3B0VET5</accession>
<keyword evidence="8 10" id="KW-0472">Membrane</keyword>
<keyword evidence="2" id="KW-0813">Transport</keyword>
<dbReference type="InterPro" id="IPR001478">
    <property type="entry name" value="PDZ"/>
</dbReference>
<dbReference type="GO" id="GO:0005886">
    <property type="term" value="C:plasma membrane"/>
    <property type="evidence" value="ECO:0007669"/>
    <property type="project" value="UniProtKB-SubCell"/>
</dbReference>
<evidence type="ECO:0000256" key="5">
    <source>
        <dbReference type="ARBA" id="ARBA00022692"/>
    </source>
</evidence>
<evidence type="ECO:0000256" key="3">
    <source>
        <dbReference type="ARBA" id="ARBA00022475"/>
    </source>
</evidence>
<evidence type="ECO:0000256" key="10">
    <source>
        <dbReference type="SAM" id="Phobius"/>
    </source>
</evidence>
<dbReference type="EMBL" id="UOEW01000099">
    <property type="protein sequence ID" value="VAW35329.1"/>
    <property type="molecule type" value="Genomic_DNA"/>
</dbReference>
<evidence type="ECO:0000256" key="8">
    <source>
        <dbReference type="ARBA" id="ARBA00023136"/>
    </source>
</evidence>
<keyword evidence="6" id="KW-0653">Protein transport</keyword>
<sequence length="284" mass="31717">MNYYKKQIMSTANWIIIGFIVLLWLQFFFWDSSDSLPAAARGIKPLTNSQNSHNGDSIAQYHIFGSAQQLYDIPLSQGQTSLDFVLNGTMSNLNEKTGFAYISNAQGIQRKFNVGDKIFNLATLKEIYKTHVVLQHNGKNERLSLPESTSVVTPNKTTKPTNNKTAKPSYLKHLTGAKQRNWQQLLDQQKFDPNKIASIAGNIHMVTNQAGKIQGLRVSNLAQSNILKQHGLKSNDIITAINGNKISDTNILTIQQTLQQNPNATVTIKRNGKIQNVQINLDNL</sequence>
<evidence type="ECO:0008006" key="14">
    <source>
        <dbReference type="Google" id="ProtNLM"/>
    </source>
</evidence>
<keyword evidence="3" id="KW-1003">Cell membrane</keyword>
<feature type="compositionally biased region" description="Low complexity" evidence="9">
    <location>
        <begin position="148"/>
        <end position="166"/>
    </location>
</feature>
<protein>
    <recommendedName>
        <fullName evidence="14">General secretion pathway protein C</fullName>
    </recommendedName>
</protein>
<evidence type="ECO:0000259" key="11">
    <source>
        <dbReference type="Pfam" id="PF11356"/>
    </source>
</evidence>
<evidence type="ECO:0000313" key="13">
    <source>
        <dbReference type="EMBL" id="VAW35329.1"/>
    </source>
</evidence>
<dbReference type="InterPro" id="IPR024961">
    <property type="entry name" value="T2SS_GspC_N"/>
</dbReference>
<dbReference type="Pfam" id="PF11356">
    <property type="entry name" value="T2SSC"/>
    <property type="match status" value="1"/>
</dbReference>
<keyword evidence="5 10" id="KW-0812">Transmembrane</keyword>
<feature type="region of interest" description="Disordered" evidence="9">
    <location>
        <begin position="145"/>
        <end position="166"/>
    </location>
</feature>
<dbReference type="InterPro" id="IPR036034">
    <property type="entry name" value="PDZ_sf"/>
</dbReference>
<feature type="domain" description="Type II secretion system protein GspC N-terminal" evidence="11">
    <location>
        <begin position="44"/>
        <end position="145"/>
    </location>
</feature>
<dbReference type="GO" id="GO:0015031">
    <property type="term" value="P:protein transport"/>
    <property type="evidence" value="ECO:0007669"/>
    <property type="project" value="UniProtKB-KW"/>
</dbReference>
<evidence type="ECO:0000256" key="9">
    <source>
        <dbReference type="SAM" id="MobiDB-lite"/>
    </source>
</evidence>
<evidence type="ECO:0000259" key="12">
    <source>
        <dbReference type="Pfam" id="PF13180"/>
    </source>
</evidence>
<feature type="transmembrane region" description="Helical" evidence="10">
    <location>
        <begin position="12"/>
        <end position="30"/>
    </location>
</feature>
<dbReference type="SUPFAM" id="SSF50156">
    <property type="entry name" value="PDZ domain-like"/>
    <property type="match status" value="1"/>
</dbReference>
<dbReference type="Pfam" id="PF13180">
    <property type="entry name" value="PDZ_2"/>
    <property type="match status" value="1"/>
</dbReference>
<dbReference type="Gene3D" id="2.30.42.10">
    <property type="match status" value="1"/>
</dbReference>
<keyword evidence="4" id="KW-0997">Cell inner membrane</keyword>
<feature type="domain" description="PDZ" evidence="12">
    <location>
        <begin position="210"/>
        <end position="281"/>
    </location>
</feature>
<proteinExistence type="predicted"/>
<reference evidence="13" key="1">
    <citation type="submission" date="2018-06" db="EMBL/GenBank/DDBJ databases">
        <authorList>
            <person name="Zhirakovskaya E."/>
        </authorList>
    </citation>
    <scope>NUCLEOTIDE SEQUENCE</scope>
</reference>
<evidence type="ECO:0000256" key="6">
    <source>
        <dbReference type="ARBA" id="ARBA00022927"/>
    </source>
</evidence>
<evidence type="ECO:0000256" key="4">
    <source>
        <dbReference type="ARBA" id="ARBA00022519"/>
    </source>
</evidence>
<dbReference type="AlphaFoldDB" id="A0A3B0VET5"/>
<evidence type="ECO:0000256" key="2">
    <source>
        <dbReference type="ARBA" id="ARBA00022448"/>
    </source>
</evidence>
<name>A0A3B0VET5_9ZZZZ</name>
<comment type="subcellular location">
    <subcellularLocation>
        <location evidence="1">Cell inner membrane</location>
    </subcellularLocation>
</comment>
<dbReference type="Gene3D" id="2.30.30.830">
    <property type="match status" value="1"/>
</dbReference>
<gene>
    <name evidence="13" type="ORF">MNBD_GAMMA01-627</name>
</gene>
<organism evidence="13">
    <name type="scientific">hydrothermal vent metagenome</name>
    <dbReference type="NCBI Taxonomy" id="652676"/>
    <lineage>
        <taxon>unclassified sequences</taxon>
        <taxon>metagenomes</taxon>
        <taxon>ecological metagenomes</taxon>
    </lineage>
</organism>
<evidence type="ECO:0000256" key="1">
    <source>
        <dbReference type="ARBA" id="ARBA00004533"/>
    </source>
</evidence>
<keyword evidence="7 10" id="KW-1133">Transmembrane helix</keyword>